<keyword evidence="5 7" id="KW-1133">Transmembrane helix</keyword>
<dbReference type="PANTHER" id="PTHR33452:SF1">
    <property type="entry name" value="INNER MEMBRANE PROTEIN YPHA-RELATED"/>
    <property type="match status" value="1"/>
</dbReference>
<feature type="non-terminal residue" evidence="8">
    <location>
        <position position="115"/>
    </location>
</feature>
<dbReference type="GO" id="GO:0005886">
    <property type="term" value="C:plasma membrane"/>
    <property type="evidence" value="ECO:0007669"/>
    <property type="project" value="UniProtKB-SubCell"/>
</dbReference>
<name>A0A1F6UM61_9PROT</name>
<evidence type="ECO:0000313" key="9">
    <source>
        <dbReference type="Proteomes" id="UP000177950"/>
    </source>
</evidence>
<comment type="similarity">
    <text evidence="2">Belongs to the DoxX family.</text>
</comment>
<comment type="caution">
    <text evidence="8">The sequence shown here is derived from an EMBL/GenBank/DDBJ whole genome shotgun (WGS) entry which is preliminary data.</text>
</comment>
<accession>A0A1F6UM61</accession>
<evidence type="ECO:0000256" key="3">
    <source>
        <dbReference type="ARBA" id="ARBA00022475"/>
    </source>
</evidence>
<feature type="transmembrane region" description="Helical" evidence="7">
    <location>
        <begin position="7"/>
        <end position="27"/>
    </location>
</feature>
<feature type="transmembrane region" description="Helical" evidence="7">
    <location>
        <begin position="47"/>
        <end position="67"/>
    </location>
</feature>
<organism evidence="8 9">
    <name type="scientific">Candidatus Muproteobacteria bacterium RBG_19FT_COMBO_61_10</name>
    <dbReference type="NCBI Taxonomy" id="1817761"/>
    <lineage>
        <taxon>Bacteria</taxon>
        <taxon>Pseudomonadati</taxon>
        <taxon>Pseudomonadota</taxon>
        <taxon>Candidatus Muproteobacteria</taxon>
    </lineage>
</organism>
<dbReference type="InterPro" id="IPR032808">
    <property type="entry name" value="DoxX"/>
</dbReference>
<dbReference type="InterPro" id="IPR051907">
    <property type="entry name" value="DoxX-like_oxidoreductase"/>
</dbReference>
<proteinExistence type="inferred from homology"/>
<keyword evidence="3" id="KW-1003">Cell membrane</keyword>
<keyword evidence="6 7" id="KW-0472">Membrane</keyword>
<dbReference type="AlphaFoldDB" id="A0A1F6UM61"/>
<dbReference type="PANTHER" id="PTHR33452">
    <property type="entry name" value="OXIDOREDUCTASE CATD-RELATED"/>
    <property type="match status" value="1"/>
</dbReference>
<comment type="subcellular location">
    <subcellularLocation>
        <location evidence="1">Cell membrane</location>
        <topology evidence="1">Multi-pass membrane protein</topology>
    </subcellularLocation>
</comment>
<dbReference type="Pfam" id="PF07681">
    <property type="entry name" value="DoxX"/>
    <property type="match status" value="1"/>
</dbReference>
<evidence type="ECO:0000313" key="8">
    <source>
        <dbReference type="EMBL" id="OGI58454.1"/>
    </source>
</evidence>
<evidence type="ECO:0008006" key="10">
    <source>
        <dbReference type="Google" id="ProtNLM"/>
    </source>
</evidence>
<evidence type="ECO:0000256" key="2">
    <source>
        <dbReference type="ARBA" id="ARBA00006679"/>
    </source>
</evidence>
<evidence type="ECO:0000256" key="6">
    <source>
        <dbReference type="ARBA" id="ARBA00023136"/>
    </source>
</evidence>
<evidence type="ECO:0000256" key="7">
    <source>
        <dbReference type="SAM" id="Phobius"/>
    </source>
</evidence>
<evidence type="ECO:0000256" key="4">
    <source>
        <dbReference type="ARBA" id="ARBA00022692"/>
    </source>
</evidence>
<evidence type="ECO:0000256" key="5">
    <source>
        <dbReference type="ARBA" id="ARBA00022989"/>
    </source>
</evidence>
<feature type="transmembrane region" description="Helical" evidence="7">
    <location>
        <begin position="74"/>
        <end position="92"/>
    </location>
</feature>
<gene>
    <name evidence="8" type="ORF">A2V58_02490</name>
</gene>
<dbReference type="Proteomes" id="UP000177950">
    <property type="component" value="Unassembled WGS sequence"/>
</dbReference>
<reference evidence="8 9" key="1">
    <citation type="journal article" date="2016" name="Nat. Commun.">
        <title>Thousands of microbial genomes shed light on interconnected biogeochemical processes in an aquifer system.</title>
        <authorList>
            <person name="Anantharaman K."/>
            <person name="Brown C.T."/>
            <person name="Hug L.A."/>
            <person name="Sharon I."/>
            <person name="Castelle C.J."/>
            <person name="Probst A.J."/>
            <person name="Thomas B.C."/>
            <person name="Singh A."/>
            <person name="Wilkins M.J."/>
            <person name="Karaoz U."/>
            <person name="Brodie E.L."/>
            <person name="Williams K.H."/>
            <person name="Hubbard S.S."/>
            <person name="Banfield J.F."/>
        </authorList>
    </citation>
    <scope>NUCLEOTIDE SEQUENCE [LARGE SCALE GENOMIC DNA]</scope>
</reference>
<protein>
    <recommendedName>
        <fullName evidence="10">DoxX family protein</fullName>
    </recommendedName>
</protein>
<sequence length="115" mass="12188">MNEKHQVAYAAFILRLSLGSMLLAHGLLKVLVFTLPGSAQFFASVGFPGWLAYPVVVMEVGGGLLMLGGVATRWVALALVPVMLGAMSVHWGNGWVFSGANGGWEYPALLAVLML</sequence>
<evidence type="ECO:0000256" key="1">
    <source>
        <dbReference type="ARBA" id="ARBA00004651"/>
    </source>
</evidence>
<keyword evidence="4 7" id="KW-0812">Transmembrane</keyword>
<dbReference type="EMBL" id="MFSV01000080">
    <property type="protein sequence ID" value="OGI58454.1"/>
    <property type="molecule type" value="Genomic_DNA"/>
</dbReference>